<proteinExistence type="predicted"/>
<dbReference type="InterPro" id="IPR011701">
    <property type="entry name" value="MFS"/>
</dbReference>
<keyword evidence="3" id="KW-1003">Cell membrane</keyword>
<dbReference type="RefSeq" id="WP_176694219.1">
    <property type="nucleotide sequence ID" value="NZ_CTEN01000002.1"/>
</dbReference>
<dbReference type="GO" id="GO:0022857">
    <property type="term" value="F:transmembrane transporter activity"/>
    <property type="evidence" value="ECO:0007669"/>
    <property type="project" value="InterPro"/>
</dbReference>
<feature type="transmembrane region" description="Helical" evidence="7">
    <location>
        <begin position="198"/>
        <end position="217"/>
    </location>
</feature>
<dbReference type="SUPFAM" id="SSF103473">
    <property type="entry name" value="MFS general substrate transporter"/>
    <property type="match status" value="1"/>
</dbReference>
<dbReference type="EMBL" id="CTEN01000002">
    <property type="protein sequence ID" value="CQR24505.1"/>
    <property type="molecule type" value="Genomic_DNA"/>
</dbReference>
<feature type="domain" description="Major facilitator superfamily (MFS) profile" evidence="8">
    <location>
        <begin position="4"/>
        <end position="380"/>
    </location>
</feature>
<dbReference type="AlphaFoldDB" id="A0A0E3WEX9"/>
<keyword evidence="6 7" id="KW-0472">Membrane</keyword>
<feature type="transmembrane region" description="Helical" evidence="7">
    <location>
        <begin position="354"/>
        <end position="375"/>
    </location>
</feature>
<sequence length="384" mass="42307" precursor="true">MNRIRKISLLLVSLLVISSGVLLPSLPEITSQYQSINPTFVEVLATLPALLTMMTVGFSPRIARQFGYKRTVQLGLIVTFLSGILPIFTTSFTLLFVSRVTFGIGVGLFNPLLFSFSSRLYKGKELSDMIGFQSAFEGMGGILTSFLVAQLILFGWRHTLWTYLLILPVFTLFTLFVPDIKPLEEEKKAEKVKIDKSFVAYIFLLIVLITVYMSVSIKLTAFLLEQGVGNAKDTSNALALMGVGAMSAGLLFGRNMQLFKEWLLPIAFSGLSLSLFLLANSQQVWMVLVLNFFIGLCFRTFMPFLLNKANQSSDGGGEKRTALLLAGFNIGSALAPVSIRIMQNLLSLRYVKDIYLTESLLLTIIAIGAILATIFSKLNKGSGL</sequence>
<feature type="transmembrane region" description="Helical" evidence="7">
    <location>
        <begin position="322"/>
        <end position="342"/>
    </location>
</feature>
<dbReference type="Gene3D" id="1.20.1250.20">
    <property type="entry name" value="MFS general substrate transporter like domains"/>
    <property type="match status" value="1"/>
</dbReference>
<keyword evidence="2" id="KW-0813">Transport</keyword>
<evidence type="ECO:0000256" key="1">
    <source>
        <dbReference type="ARBA" id="ARBA00004651"/>
    </source>
</evidence>
<feature type="transmembrane region" description="Helical" evidence="7">
    <location>
        <begin position="40"/>
        <end position="59"/>
    </location>
</feature>
<feature type="transmembrane region" description="Helical" evidence="7">
    <location>
        <begin position="160"/>
        <end position="177"/>
    </location>
</feature>
<feature type="transmembrane region" description="Helical" evidence="7">
    <location>
        <begin position="135"/>
        <end position="154"/>
    </location>
</feature>
<dbReference type="PROSITE" id="PS50850">
    <property type="entry name" value="MFS"/>
    <property type="match status" value="1"/>
</dbReference>
<evidence type="ECO:0000256" key="3">
    <source>
        <dbReference type="ARBA" id="ARBA00022475"/>
    </source>
</evidence>
<evidence type="ECO:0000256" key="5">
    <source>
        <dbReference type="ARBA" id="ARBA00022989"/>
    </source>
</evidence>
<feature type="transmembrane region" description="Helical" evidence="7">
    <location>
        <begin position="94"/>
        <end position="114"/>
    </location>
</feature>
<feature type="transmembrane region" description="Helical" evidence="7">
    <location>
        <begin position="262"/>
        <end position="279"/>
    </location>
</feature>
<feature type="transmembrane region" description="Helical" evidence="7">
    <location>
        <begin position="71"/>
        <end position="88"/>
    </location>
</feature>
<dbReference type="STRING" id="1608583.BN1356_00852"/>
<dbReference type="InterPro" id="IPR036259">
    <property type="entry name" value="MFS_trans_sf"/>
</dbReference>
<dbReference type="InterPro" id="IPR020846">
    <property type="entry name" value="MFS_dom"/>
</dbReference>
<reference evidence="10" key="1">
    <citation type="submission" date="2015-03" db="EMBL/GenBank/DDBJ databases">
        <authorList>
            <person name="Urmite Genomes"/>
        </authorList>
    </citation>
    <scope>NUCLEOTIDE SEQUENCE [LARGE SCALE GENOMIC DNA]</scope>
    <source>
        <strain evidence="10">FF10</strain>
    </source>
</reference>
<keyword evidence="4 7" id="KW-0812">Transmembrane</keyword>
<dbReference type="InterPro" id="IPR050189">
    <property type="entry name" value="MFS_Efflux_Transporters"/>
</dbReference>
<protein>
    <submittedName>
        <fullName evidence="9">Major facilitator superfamily permease</fullName>
    </submittedName>
</protein>
<evidence type="ECO:0000256" key="6">
    <source>
        <dbReference type="ARBA" id="ARBA00023136"/>
    </source>
</evidence>
<keyword evidence="10" id="KW-1185">Reference proteome</keyword>
<dbReference type="Pfam" id="PF07690">
    <property type="entry name" value="MFS_1"/>
    <property type="match status" value="1"/>
</dbReference>
<gene>
    <name evidence="9" type="ORF">BN1356_00852</name>
</gene>
<name>A0A0E3WEX9_9STRE</name>
<evidence type="ECO:0000313" key="10">
    <source>
        <dbReference type="Proteomes" id="UP000198604"/>
    </source>
</evidence>
<evidence type="ECO:0000256" key="4">
    <source>
        <dbReference type="ARBA" id="ARBA00022692"/>
    </source>
</evidence>
<keyword evidence="5 7" id="KW-1133">Transmembrane helix</keyword>
<accession>A0A0E3WEX9</accession>
<comment type="subcellular location">
    <subcellularLocation>
        <location evidence="1">Cell membrane</location>
        <topology evidence="1">Multi-pass membrane protein</topology>
    </subcellularLocation>
</comment>
<evidence type="ECO:0000259" key="8">
    <source>
        <dbReference type="PROSITE" id="PS50850"/>
    </source>
</evidence>
<dbReference type="PANTHER" id="PTHR43124">
    <property type="entry name" value="PURINE EFFLUX PUMP PBUE"/>
    <property type="match status" value="1"/>
</dbReference>
<dbReference type="GO" id="GO:0005886">
    <property type="term" value="C:plasma membrane"/>
    <property type="evidence" value="ECO:0007669"/>
    <property type="project" value="UniProtKB-SubCell"/>
</dbReference>
<dbReference type="Proteomes" id="UP000198604">
    <property type="component" value="Unassembled WGS sequence"/>
</dbReference>
<organism evidence="9 10">
    <name type="scientific">Streptococcus varani</name>
    <dbReference type="NCBI Taxonomy" id="1608583"/>
    <lineage>
        <taxon>Bacteria</taxon>
        <taxon>Bacillati</taxon>
        <taxon>Bacillota</taxon>
        <taxon>Bacilli</taxon>
        <taxon>Lactobacillales</taxon>
        <taxon>Streptococcaceae</taxon>
        <taxon>Streptococcus</taxon>
    </lineage>
</organism>
<feature type="transmembrane region" description="Helical" evidence="7">
    <location>
        <begin position="285"/>
        <end position="302"/>
    </location>
</feature>
<evidence type="ECO:0000256" key="2">
    <source>
        <dbReference type="ARBA" id="ARBA00022448"/>
    </source>
</evidence>
<evidence type="ECO:0000256" key="7">
    <source>
        <dbReference type="SAM" id="Phobius"/>
    </source>
</evidence>
<evidence type="ECO:0000313" key="9">
    <source>
        <dbReference type="EMBL" id="CQR24505.1"/>
    </source>
</evidence>
<dbReference type="PANTHER" id="PTHR43124:SF3">
    <property type="entry name" value="CHLORAMPHENICOL EFFLUX PUMP RV0191"/>
    <property type="match status" value="1"/>
</dbReference>